<dbReference type="HAMAP" id="MF_00097">
    <property type="entry name" value="TMP_synthase"/>
    <property type="match status" value="1"/>
</dbReference>
<evidence type="ECO:0000256" key="5">
    <source>
        <dbReference type="ARBA" id="ARBA00022977"/>
    </source>
</evidence>
<dbReference type="InterPro" id="IPR022998">
    <property type="entry name" value="ThiamineP_synth_TenI"/>
</dbReference>
<comment type="caution">
    <text evidence="13">The sequence shown here is derived from an EMBL/GenBank/DDBJ whole genome shotgun (WGS) entry which is preliminary data.</text>
</comment>
<reference evidence="13 14" key="1">
    <citation type="submission" date="2023-07" db="EMBL/GenBank/DDBJ databases">
        <title>Genomic Encyclopedia of Type Strains, Phase IV (KMG-IV): sequencing the most valuable type-strain genomes for metagenomic binning, comparative biology and taxonomic classification.</title>
        <authorList>
            <person name="Goeker M."/>
        </authorList>
    </citation>
    <scope>NUCLEOTIDE SEQUENCE [LARGE SCALE GENOMIC DNA]</scope>
    <source>
        <strain evidence="13 14">DSM 29005</strain>
    </source>
</reference>
<evidence type="ECO:0000256" key="3">
    <source>
        <dbReference type="ARBA" id="ARBA00022723"/>
    </source>
</evidence>
<name>A0ABT9ZEE3_9BACI</name>
<feature type="binding site" evidence="9">
    <location>
        <begin position="139"/>
        <end position="141"/>
    </location>
    <ligand>
        <name>2-[(2R,5Z)-2-carboxy-4-methylthiazol-5(2H)-ylidene]ethyl phosphate</name>
        <dbReference type="ChEBI" id="CHEBI:62899"/>
    </ligand>
</feature>
<dbReference type="InterPro" id="IPR036206">
    <property type="entry name" value="ThiamineP_synth_sf"/>
</dbReference>
<keyword evidence="5 9" id="KW-0784">Thiamine biosynthesis</keyword>
<dbReference type="SUPFAM" id="SSF51391">
    <property type="entry name" value="Thiamin phosphate synthase"/>
    <property type="match status" value="1"/>
</dbReference>
<dbReference type="EC" id="2.5.1.3" evidence="9"/>
<dbReference type="GO" id="GO:0004789">
    <property type="term" value="F:thiamine-phosphate diphosphorylase activity"/>
    <property type="evidence" value="ECO:0007669"/>
    <property type="project" value="UniProtKB-EC"/>
</dbReference>
<comment type="pathway">
    <text evidence="1 9 11">Cofactor biosynthesis; thiamine diphosphate biosynthesis; thiamine phosphate from 4-amino-2-methyl-5-diphosphomethylpyrimidine and 4-methyl-5-(2-phosphoethyl)-thiazole: step 1/1.</text>
</comment>
<keyword evidence="3 9" id="KW-0479">Metal-binding</keyword>
<comment type="catalytic activity">
    <reaction evidence="6 9 10">
        <text>4-methyl-5-(2-phosphooxyethyl)-thiazole + 4-amino-2-methyl-5-(diphosphooxymethyl)pyrimidine + H(+) = thiamine phosphate + diphosphate</text>
        <dbReference type="Rhea" id="RHEA:22328"/>
        <dbReference type="ChEBI" id="CHEBI:15378"/>
        <dbReference type="ChEBI" id="CHEBI:33019"/>
        <dbReference type="ChEBI" id="CHEBI:37575"/>
        <dbReference type="ChEBI" id="CHEBI:57841"/>
        <dbReference type="ChEBI" id="CHEBI:58296"/>
        <dbReference type="EC" id="2.5.1.3"/>
    </reaction>
</comment>
<dbReference type="PANTHER" id="PTHR20857">
    <property type="entry name" value="THIAMINE-PHOSPHATE PYROPHOSPHORYLASE"/>
    <property type="match status" value="1"/>
</dbReference>
<evidence type="ECO:0000256" key="11">
    <source>
        <dbReference type="RuleBase" id="RU004253"/>
    </source>
</evidence>
<dbReference type="InterPro" id="IPR034291">
    <property type="entry name" value="TMP_synthase"/>
</dbReference>
<feature type="binding site" evidence="9">
    <location>
        <position position="113"/>
    </location>
    <ligand>
        <name>4-amino-2-methyl-5-(diphosphooxymethyl)pyrimidine</name>
        <dbReference type="ChEBI" id="CHEBI:57841"/>
    </ligand>
</feature>
<comment type="catalytic activity">
    <reaction evidence="7 9 10">
        <text>2-(2-carboxy-4-methylthiazol-5-yl)ethyl phosphate + 4-amino-2-methyl-5-(diphosphooxymethyl)pyrimidine + 2 H(+) = thiamine phosphate + CO2 + diphosphate</text>
        <dbReference type="Rhea" id="RHEA:47848"/>
        <dbReference type="ChEBI" id="CHEBI:15378"/>
        <dbReference type="ChEBI" id="CHEBI:16526"/>
        <dbReference type="ChEBI" id="CHEBI:33019"/>
        <dbReference type="ChEBI" id="CHEBI:37575"/>
        <dbReference type="ChEBI" id="CHEBI:57841"/>
        <dbReference type="ChEBI" id="CHEBI:62890"/>
        <dbReference type="EC" id="2.5.1.3"/>
    </reaction>
</comment>
<feature type="domain" description="Thiamine phosphate synthase/TenI" evidence="12">
    <location>
        <begin position="9"/>
        <end position="195"/>
    </location>
</feature>
<feature type="binding site" evidence="9">
    <location>
        <begin position="39"/>
        <end position="43"/>
    </location>
    <ligand>
        <name>4-amino-2-methyl-5-(diphosphooxymethyl)pyrimidine</name>
        <dbReference type="ChEBI" id="CHEBI:57841"/>
    </ligand>
</feature>
<dbReference type="RefSeq" id="WP_307340275.1">
    <property type="nucleotide sequence ID" value="NZ_JAUSUD010000007.1"/>
</dbReference>
<comment type="similarity">
    <text evidence="9 10">Belongs to the thiamine-phosphate synthase family.</text>
</comment>
<comment type="cofactor">
    <cofactor evidence="9">
        <name>Mg(2+)</name>
        <dbReference type="ChEBI" id="CHEBI:18420"/>
    </cofactor>
    <text evidence="9">Binds 1 Mg(2+) ion per subunit.</text>
</comment>
<feature type="binding site" evidence="9">
    <location>
        <position position="172"/>
    </location>
    <ligand>
        <name>2-[(2R,5Z)-2-carboxy-4-methylthiazol-5(2H)-ylidene]ethyl phosphate</name>
        <dbReference type="ChEBI" id="CHEBI:62899"/>
    </ligand>
</feature>
<dbReference type="PANTHER" id="PTHR20857:SF15">
    <property type="entry name" value="THIAMINE-PHOSPHATE SYNTHASE"/>
    <property type="match status" value="1"/>
</dbReference>
<evidence type="ECO:0000256" key="2">
    <source>
        <dbReference type="ARBA" id="ARBA00022679"/>
    </source>
</evidence>
<evidence type="ECO:0000256" key="7">
    <source>
        <dbReference type="ARBA" id="ARBA00047851"/>
    </source>
</evidence>
<evidence type="ECO:0000259" key="12">
    <source>
        <dbReference type="Pfam" id="PF02581"/>
    </source>
</evidence>
<protein>
    <recommendedName>
        <fullName evidence="9">Thiamine-phosphate synthase</fullName>
        <shortName evidence="9">TP synthase</shortName>
        <shortName evidence="9">TPS</shortName>
        <ecNumber evidence="9">2.5.1.3</ecNumber>
    </recommendedName>
    <alternativeName>
        <fullName evidence="9">Thiamine-phosphate pyrophosphorylase</fullName>
        <shortName evidence="9">TMP pyrophosphorylase</shortName>
        <shortName evidence="9">TMP-PPase</shortName>
    </alternativeName>
</protein>
<feature type="binding site" evidence="9">
    <location>
        <position position="94"/>
    </location>
    <ligand>
        <name>Mg(2+)</name>
        <dbReference type="ChEBI" id="CHEBI:18420"/>
    </ligand>
</feature>
<dbReference type="Gene3D" id="3.20.20.70">
    <property type="entry name" value="Aldolase class I"/>
    <property type="match status" value="1"/>
</dbReference>
<dbReference type="InterPro" id="IPR013785">
    <property type="entry name" value="Aldolase_TIM"/>
</dbReference>
<organism evidence="13 14">
    <name type="scientific">Metabacillus malikii</name>
    <dbReference type="NCBI Taxonomy" id="1504265"/>
    <lineage>
        <taxon>Bacteria</taxon>
        <taxon>Bacillati</taxon>
        <taxon>Bacillota</taxon>
        <taxon>Bacilli</taxon>
        <taxon>Bacillales</taxon>
        <taxon>Bacillaceae</taxon>
        <taxon>Metabacillus</taxon>
    </lineage>
</organism>
<keyword evidence="14" id="KW-1185">Reference proteome</keyword>
<proteinExistence type="inferred from homology"/>
<dbReference type="CDD" id="cd00564">
    <property type="entry name" value="TMP_TenI"/>
    <property type="match status" value="1"/>
</dbReference>
<evidence type="ECO:0000256" key="4">
    <source>
        <dbReference type="ARBA" id="ARBA00022842"/>
    </source>
</evidence>
<evidence type="ECO:0000256" key="1">
    <source>
        <dbReference type="ARBA" id="ARBA00005165"/>
    </source>
</evidence>
<accession>A0ABT9ZEE3</accession>
<evidence type="ECO:0000313" key="14">
    <source>
        <dbReference type="Proteomes" id="UP001234495"/>
    </source>
</evidence>
<keyword evidence="4 9" id="KW-0460">Magnesium</keyword>
<feature type="binding site" evidence="9">
    <location>
        <position position="74"/>
    </location>
    <ligand>
        <name>4-amino-2-methyl-5-(diphosphooxymethyl)pyrimidine</name>
        <dbReference type="ChEBI" id="CHEBI:57841"/>
    </ligand>
</feature>
<gene>
    <name evidence="9" type="primary">thiE</name>
    <name evidence="13" type="ORF">J2S19_001892</name>
</gene>
<evidence type="ECO:0000256" key="9">
    <source>
        <dbReference type="HAMAP-Rule" id="MF_00097"/>
    </source>
</evidence>
<feature type="binding site" evidence="9">
    <location>
        <position position="142"/>
    </location>
    <ligand>
        <name>4-amino-2-methyl-5-(diphosphooxymethyl)pyrimidine</name>
        <dbReference type="ChEBI" id="CHEBI:57841"/>
    </ligand>
</feature>
<dbReference type="NCBIfam" id="TIGR00693">
    <property type="entry name" value="thiE"/>
    <property type="match status" value="1"/>
</dbReference>
<comment type="function">
    <text evidence="9">Condenses 4-methyl-5-(beta-hydroxyethyl)thiazole monophosphate (THZ-P) and 2-methyl-4-amino-5-hydroxymethyl pyrimidine pyrophosphate (HMP-PP) to form thiamine monophosphate (TMP).</text>
</comment>
<evidence type="ECO:0000256" key="10">
    <source>
        <dbReference type="RuleBase" id="RU003826"/>
    </source>
</evidence>
<evidence type="ECO:0000313" key="13">
    <source>
        <dbReference type="EMBL" id="MDQ0230636.1"/>
    </source>
</evidence>
<sequence length="212" mass="22884">MNISEQLKVYFVMGSTNCINHDPEKTLAEAINGGITLFQYREKGEASLTDENRVYLGKKLRALCKRYSIPFIVNDDIELALELESDGVHLGQDDDAPLVAKKRIKNHMIIGLSTHTVEEAKLAVTAGADYIGVGPMFTTKTKTDAHEVVGPTLISHIRAAGLPDFPIVGIGGITIHNALEVYQSGANGIAVISSISHASSPREAAEAFNTLR</sequence>
<dbReference type="Pfam" id="PF02581">
    <property type="entry name" value="TMP-TENI"/>
    <property type="match status" value="1"/>
</dbReference>
<evidence type="ECO:0000256" key="6">
    <source>
        <dbReference type="ARBA" id="ARBA00047334"/>
    </source>
</evidence>
<feature type="binding site" evidence="9">
    <location>
        <begin position="192"/>
        <end position="193"/>
    </location>
    <ligand>
        <name>2-[(2R,5Z)-2-carboxy-4-methylthiazol-5(2H)-ylidene]ethyl phosphate</name>
        <dbReference type="ChEBI" id="CHEBI:62899"/>
    </ligand>
</feature>
<keyword evidence="2 9" id="KW-0808">Transferase</keyword>
<feature type="binding site" evidence="9">
    <location>
        <position position="75"/>
    </location>
    <ligand>
        <name>Mg(2+)</name>
        <dbReference type="ChEBI" id="CHEBI:18420"/>
    </ligand>
</feature>
<evidence type="ECO:0000256" key="8">
    <source>
        <dbReference type="ARBA" id="ARBA00047883"/>
    </source>
</evidence>
<dbReference type="EMBL" id="JAUSUD010000007">
    <property type="protein sequence ID" value="MDQ0230636.1"/>
    <property type="molecule type" value="Genomic_DNA"/>
</dbReference>
<dbReference type="Proteomes" id="UP001234495">
    <property type="component" value="Unassembled WGS sequence"/>
</dbReference>
<comment type="catalytic activity">
    <reaction evidence="8 9 10">
        <text>2-[(2R,5Z)-2-carboxy-4-methylthiazol-5(2H)-ylidene]ethyl phosphate + 4-amino-2-methyl-5-(diphosphooxymethyl)pyrimidine + 2 H(+) = thiamine phosphate + CO2 + diphosphate</text>
        <dbReference type="Rhea" id="RHEA:47844"/>
        <dbReference type="ChEBI" id="CHEBI:15378"/>
        <dbReference type="ChEBI" id="CHEBI:16526"/>
        <dbReference type="ChEBI" id="CHEBI:33019"/>
        <dbReference type="ChEBI" id="CHEBI:37575"/>
        <dbReference type="ChEBI" id="CHEBI:57841"/>
        <dbReference type="ChEBI" id="CHEBI:62899"/>
        <dbReference type="EC" id="2.5.1.3"/>
    </reaction>
</comment>